<organism evidence="3">
    <name type="scientific">Oikopleura dioica</name>
    <name type="common">Tunicate</name>
    <dbReference type="NCBI Taxonomy" id="34765"/>
    <lineage>
        <taxon>Eukaryota</taxon>
        <taxon>Metazoa</taxon>
        <taxon>Chordata</taxon>
        <taxon>Tunicata</taxon>
        <taxon>Appendicularia</taxon>
        <taxon>Copelata</taxon>
        <taxon>Oikopleuridae</taxon>
        <taxon>Oikopleura</taxon>
    </lineage>
</organism>
<evidence type="ECO:0000313" key="4">
    <source>
        <dbReference type="Proteomes" id="UP000001307"/>
    </source>
</evidence>
<keyword evidence="2" id="KW-0812">Transmembrane</keyword>
<dbReference type="OrthoDB" id="10672846at2759"/>
<dbReference type="Proteomes" id="UP000001307">
    <property type="component" value="Unassembled WGS sequence"/>
</dbReference>
<feature type="transmembrane region" description="Helical" evidence="2">
    <location>
        <begin position="112"/>
        <end position="137"/>
    </location>
</feature>
<dbReference type="AlphaFoldDB" id="E4X2F7"/>
<proteinExistence type="predicted"/>
<keyword evidence="2" id="KW-0472">Membrane</keyword>
<keyword evidence="2" id="KW-1133">Transmembrane helix</keyword>
<accession>E4X2F7</accession>
<evidence type="ECO:0000256" key="2">
    <source>
        <dbReference type="SAM" id="Phobius"/>
    </source>
</evidence>
<name>E4X2F7_OIKDI</name>
<gene>
    <name evidence="3" type="ORF">GSOID_T00017120001</name>
</gene>
<feature type="region of interest" description="Disordered" evidence="1">
    <location>
        <begin position="146"/>
        <end position="179"/>
    </location>
</feature>
<reference evidence="3" key="1">
    <citation type="journal article" date="2010" name="Science">
        <title>Plasticity of animal genome architecture unmasked by rapid evolution of a pelagic tunicate.</title>
        <authorList>
            <person name="Denoeud F."/>
            <person name="Henriet S."/>
            <person name="Mungpakdee S."/>
            <person name="Aury J.M."/>
            <person name="Da Silva C."/>
            <person name="Brinkmann H."/>
            <person name="Mikhaleva J."/>
            <person name="Olsen L.C."/>
            <person name="Jubin C."/>
            <person name="Canestro C."/>
            <person name="Bouquet J.M."/>
            <person name="Danks G."/>
            <person name="Poulain J."/>
            <person name="Campsteijn C."/>
            <person name="Adamski M."/>
            <person name="Cross I."/>
            <person name="Yadetie F."/>
            <person name="Muffato M."/>
            <person name="Louis A."/>
            <person name="Butcher S."/>
            <person name="Tsagkogeorga G."/>
            <person name="Konrad A."/>
            <person name="Singh S."/>
            <person name="Jensen M.F."/>
            <person name="Cong E.H."/>
            <person name="Eikeseth-Otteraa H."/>
            <person name="Noel B."/>
            <person name="Anthouard V."/>
            <person name="Porcel B.M."/>
            <person name="Kachouri-Lafond R."/>
            <person name="Nishino A."/>
            <person name="Ugolini M."/>
            <person name="Chourrout P."/>
            <person name="Nishida H."/>
            <person name="Aasland R."/>
            <person name="Huzurbazar S."/>
            <person name="Westhof E."/>
            <person name="Delsuc F."/>
            <person name="Lehrach H."/>
            <person name="Reinhardt R."/>
            <person name="Weissenbach J."/>
            <person name="Roy S.W."/>
            <person name="Artiguenave F."/>
            <person name="Postlethwait J.H."/>
            <person name="Manak J.R."/>
            <person name="Thompson E.M."/>
            <person name="Jaillon O."/>
            <person name="Du Pasquier L."/>
            <person name="Boudinot P."/>
            <person name="Liberles D.A."/>
            <person name="Volff J.N."/>
            <person name="Philippe H."/>
            <person name="Lenhard B."/>
            <person name="Roest Crollius H."/>
            <person name="Wincker P."/>
            <person name="Chourrout D."/>
        </authorList>
    </citation>
    <scope>NUCLEOTIDE SEQUENCE [LARGE SCALE GENOMIC DNA]</scope>
</reference>
<protein>
    <submittedName>
        <fullName evidence="3">Uncharacterized protein</fullName>
    </submittedName>
</protein>
<feature type="compositionally biased region" description="Basic and acidic residues" evidence="1">
    <location>
        <begin position="154"/>
        <end position="179"/>
    </location>
</feature>
<evidence type="ECO:0000313" key="3">
    <source>
        <dbReference type="EMBL" id="CBY07439.1"/>
    </source>
</evidence>
<evidence type="ECO:0000256" key="1">
    <source>
        <dbReference type="SAM" id="MobiDB-lite"/>
    </source>
</evidence>
<sequence length="179" mass="20018">MRIFKYLLPILSIRSDPLKSVGSETDDLFGPYQYKVYSLDDCQLDKKKETEIYKCKYTPASADNIECPDGPEGCTNESSSPDGDGAYGYFCSYMCPTVISELTETTTDDKNLVMIICTSIFVPLGVVGIAAGVYFFFFHESSEVAPVENDDEISSTKHSEHNPTEEDKEERHSEISKDN</sequence>
<dbReference type="InParanoid" id="E4X2F7"/>
<keyword evidence="4" id="KW-1185">Reference proteome</keyword>
<dbReference type="EMBL" id="FN653022">
    <property type="protein sequence ID" value="CBY07439.1"/>
    <property type="molecule type" value="Genomic_DNA"/>
</dbReference>